<dbReference type="RefSeq" id="WP_075713552.1">
    <property type="nucleotide sequence ID" value="NZ_MJIE01000001.1"/>
</dbReference>
<dbReference type="STRING" id="1261640.BHK98_08935"/>
<gene>
    <name evidence="3" type="ORF">BHK98_08935</name>
</gene>
<keyword evidence="4" id="KW-1185">Reference proteome</keyword>
<dbReference type="PANTHER" id="PTHR35936">
    <property type="entry name" value="MEMBRANE-BOUND LYTIC MUREIN TRANSGLYCOSYLASE F"/>
    <property type="match status" value="1"/>
</dbReference>
<evidence type="ECO:0000259" key="2">
    <source>
        <dbReference type="SMART" id="SM00062"/>
    </source>
</evidence>
<feature type="domain" description="Solute-binding protein family 3/N-terminal" evidence="2">
    <location>
        <begin position="5"/>
        <end position="204"/>
    </location>
</feature>
<dbReference type="EMBL" id="MJIE01000001">
    <property type="protein sequence ID" value="OLR56181.1"/>
    <property type="molecule type" value="Genomic_DNA"/>
</dbReference>
<reference evidence="3 4" key="1">
    <citation type="journal article" date="2016" name="Appl. Environ. Microbiol.">
        <title>Function and Phylogeny of Bacterial Butyryl Coenzyme A:Acetate Transferases and Their Diversity in the Proximal Colon of Swine.</title>
        <authorList>
            <person name="Trachsel J."/>
            <person name="Bayles D.O."/>
            <person name="Looft T."/>
            <person name="Levine U.Y."/>
            <person name="Allen H.K."/>
        </authorList>
    </citation>
    <scope>NUCLEOTIDE SEQUENCE [LARGE SCALE GENOMIC DNA]</scope>
    <source>
        <strain evidence="3 4">68-3-10</strain>
    </source>
</reference>
<dbReference type="Pfam" id="PF00497">
    <property type="entry name" value="SBP_bac_3"/>
    <property type="match status" value="1"/>
</dbReference>
<evidence type="ECO:0000313" key="4">
    <source>
        <dbReference type="Proteomes" id="UP000187404"/>
    </source>
</evidence>
<dbReference type="SUPFAM" id="SSF53850">
    <property type="entry name" value="Periplasmic binding protein-like II"/>
    <property type="match status" value="1"/>
</dbReference>
<comment type="caution">
    <text evidence="3">The sequence shown here is derived from an EMBL/GenBank/DDBJ whole genome shotgun (WGS) entry which is preliminary data.</text>
</comment>
<dbReference type="Proteomes" id="UP000187404">
    <property type="component" value="Unassembled WGS sequence"/>
</dbReference>
<dbReference type="AlphaFoldDB" id="A0A1Q9JJ69"/>
<organism evidence="3 4">
    <name type="scientific">Hornefia porci</name>
    <dbReference type="NCBI Taxonomy" id="2652292"/>
    <lineage>
        <taxon>Bacteria</taxon>
        <taxon>Bacillati</taxon>
        <taxon>Bacillota</taxon>
        <taxon>Clostridia</taxon>
        <taxon>Peptostreptococcales</taxon>
        <taxon>Anaerovoracaceae</taxon>
        <taxon>Hornefia</taxon>
    </lineage>
</organism>
<sequence>MNEKRLKVCADPFPPYQYLNDEGAFVGTDYFIVKNCLESAGYCVEMSIAPWNEIYPLFEKKEMDVLFQAQDSPERLERFYLSDMFRRAVTEVITTKKELAGIWSHDDLKNYRIGVIDGFTNGPRIDCLPKENKKFFQDTEAILKALDHGQIDFGVVDQGVKNYVKPDDMELNTVTALTYERPLYVLFNSQKVRDDFNLELKRQK</sequence>
<dbReference type="SMART" id="SM00062">
    <property type="entry name" value="PBPb"/>
    <property type="match status" value="1"/>
</dbReference>
<name>A0A1Q9JJ69_9FIRM</name>
<proteinExistence type="predicted"/>
<dbReference type="InterPro" id="IPR001638">
    <property type="entry name" value="Solute-binding_3/MltF_N"/>
</dbReference>
<dbReference type="OrthoDB" id="9775197at2"/>
<dbReference type="Gene3D" id="3.40.190.10">
    <property type="entry name" value="Periplasmic binding protein-like II"/>
    <property type="match status" value="2"/>
</dbReference>
<dbReference type="PANTHER" id="PTHR35936:SF25">
    <property type="entry name" value="ABC TRANSPORTER SUBSTRATE-BINDING PROTEIN"/>
    <property type="match status" value="1"/>
</dbReference>
<evidence type="ECO:0000256" key="1">
    <source>
        <dbReference type="ARBA" id="ARBA00022729"/>
    </source>
</evidence>
<accession>A0A1Q9JJ69</accession>
<protein>
    <recommendedName>
        <fullName evidence="2">Solute-binding protein family 3/N-terminal domain-containing protein</fullName>
    </recommendedName>
</protein>
<keyword evidence="1" id="KW-0732">Signal</keyword>
<evidence type="ECO:0000313" key="3">
    <source>
        <dbReference type="EMBL" id="OLR56181.1"/>
    </source>
</evidence>